<dbReference type="InterPro" id="IPR050950">
    <property type="entry name" value="HTH-type_LysR_regulators"/>
</dbReference>
<protein>
    <submittedName>
        <fullName evidence="6">LysR family transcriptional regulator</fullName>
    </submittedName>
</protein>
<evidence type="ECO:0000313" key="7">
    <source>
        <dbReference type="Proteomes" id="UP001462961"/>
    </source>
</evidence>
<dbReference type="PANTHER" id="PTHR30419:SF8">
    <property type="entry name" value="NITROGEN ASSIMILATION TRANSCRIPTIONAL ACTIVATOR-RELATED"/>
    <property type="match status" value="1"/>
</dbReference>
<comment type="similarity">
    <text evidence="1">Belongs to the LysR transcriptional regulatory family.</text>
</comment>
<dbReference type="Pfam" id="PF00126">
    <property type="entry name" value="HTH_1"/>
    <property type="match status" value="1"/>
</dbReference>
<evidence type="ECO:0000256" key="2">
    <source>
        <dbReference type="ARBA" id="ARBA00023015"/>
    </source>
</evidence>
<sequence>MSTTSINQKLSGAPVDDAEARQATNRIDQFFKARVRLGQLRMLVAIADLGQLRKVAEYLHVTPPAVSKQLAEMEEALKQKILKREGNRIGLTDAGELLARHARLVLVQLERTRQELGELCTGAAGHVSLGAAPTVAPFLLPALLAYLRERTPATAVTLHEGLLVQQHPMLENGTLDIVVARETGYKLPAAFSSESVLSDPLAVVCGARDPLVSKRRLEWHDLSGRPWLLPFKNTATRSELDRLLDAHKLTLPQGCVESISLSVNVSLLQASRFVALMPLAYVQRYLGRDLVHVLPLSTGGIQSSIKVIWRKDNSNPVVSMLLEAILKKAILV</sequence>
<organism evidence="6 7">
    <name type="scientific">Paraburkholderia caribensis</name>
    <dbReference type="NCBI Taxonomy" id="75105"/>
    <lineage>
        <taxon>Bacteria</taxon>
        <taxon>Pseudomonadati</taxon>
        <taxon>Pseudomonadota</taxon>
        <taxon>Betaproteobacteria</taxon>
        <taxon>Burkholderiales</taxon>
        <taxon>Burkholderiaceae</taxon>
        <taxon>Paraburkholderia</taxon>
    </lineage>
</organism>
<evidence type="ECO:0000256" key="1">
    <source>
        <dbReference type="ARBA" id="ARBA00009437"/>
    </source>
</evidence>
<dbReference type="InterPro" id="IPR036388">
    <property type="entry name" value="WH-like_DNA-bd_sf"/>
</dbReference>
<dbReference type="Gene3D" id="3.40.190.10">
    <property type="entry name" value="Periplasmic binding protein-like II"/>
    <property type="match status" value="2"/>
</dbReference>
<dbReference type="RefSeq" id="WP_107202920.1">
    <property type="nucleotide sequence ID" value="NZ_CP015959.1"/>
</dbReference>
<feature type="domain" description="HTH lysR-type" evidence="5">
    <location>
        <begin position="35"/>
        <end position="92"/>
    </location>
</feature>
<dbReference type="InterPro" id="IPR036390">
    <property type="entry name" value="WH_DNA-bd_sf"/>
</dbReference>
<dbReference type="PROSITE" id="PS50931">
    <property type="entry name" value="HTH_LYSR"/>
    <property type="match status" value="1"/>
</dbReference>
<keyword evidence="2" id="KW-0805">Transcription regulation</keyword>
<dbReference type="InterPro" id="IPR005119">
    <property type="entry name" value="LysR_subst-bd"/>
</dbReference>
<proteinExistence type="inferred from homology"/>
<keyword evidence="4" id="KW-0804">Transcription</keyword>
<evidence type="ECO:0000256" key="3">
    <source>
        <dbReference type="ARBA" id="ARBA00023125"/>
    </source>
</evidence>
<dbReference type="InterPro" id="IPR000847">
    <property type="entry name" value="LysR_HTH_N"/>
</dbReference>
<accession>A0ABV0E370</accession>
<dbReference type="Pfam" id="PF03466">
    <property type="entry name" value="LysR_substrate"/>
    <property type="match status" value="1"/>
</dbReference>
<evidence type="ECO:0000259" key="5">
    <source>
        <dbReference type="PROSITE" id="PS50931"/>
    </source>
</evidence>
<keyword evidence="3" id="KW-0238">DNA-binding</keyword>
<dbReference type="Proteomes" id="UP001462961">
    <property type="component" value="Unassembled WGS sequence"/>
</dbReference>
<dbReference type="SUPFAM" id="SSF53850">
    <property type="entry name" value="Periplasmic binding protein-like II"/>
    <property type="match status" value="1"/>
</dbReference>
<name>A0ABV0E370_9BURK</name>
<dbReference type="EMBL" id="JAYLVJ010000043">
    <property type="protein sequence ID" value="MEO1757858.1"/>
    <property type="molecule type" value="Genomic_DNA"/>
</dbReference>
<reference evidence="6 7" key="1">
    <citation type="submission" date="2024-01" db="EMBL/GenBank/DDBJ databases">
        <title>The diversity of rhizobia nodulating Mimosa spp. in eleven states of Brazil covering several biomes is determined by host plant, location, and edaphic factors.</title>
        <authorList>
            <person name="Rouws L."/>
            <person name="Barauna A."/>
            <person name="Beukes C."/>
            <person name="De Faria S.M."/>
            <person name="Gross E."/>
            <person name="Dos Reis Junior F.B."/>
            <person name="Simon M."/>
            <person name="Maluk M."/>
            <person name="Odee D.W."/>
            <person name="Kenicer G."/>
            <person name="Young J.P.W."/>
            <person name="Reis V.M."/>
            <person name="Zilli J."/>
            <person name="James E.K."/>
        </authorList>
    </citation>
    <scope>NUCLEOTIDE SEQUENCE [LARGE SCALE GENOMIC DNA]</scope>
    <source>
        <strain evidence="6 7">JHI1651</strain>
    </source>
</reference>
<dbReference type="PANTHER" id="PTHR30419">
    <property type="entry name" value="HTH-TYPE TRANSCRIPTIONAL REGULATOR YBHD"/>
    <property type="match status" value="1"/>
</dbReference>
<keyword evidence="7" id="KW-1185">Reference proteome</keyword>
<comment type="caution">
    <text evidence="6">The sequence shown here is derived from an EMBL/GenBank/DDBJ whole genome shotgun (WGS) entry which is preliminary data.</text>
</comment>
<dbReference type="Gene3D" id="1.10.10.10">
    <property type="entry name" value="Winged helix-like DNA-binding domain superfamily/Winged helix DNA-binding domain"/>
    <property type="match status" value="1"/>
</dbReference>
<evidence type="ECO:0000256" key="4">
    <source>
        <dbReference type="ARBA" id="ARBA00023163"/>
    </source>
</evidence>
<gene>
    <name evidence="6" type="ORF">VOI32_28450</name>
</gene>
<dbReference type="SUPFAM" id="SSF46785">
    <property type="entry name" value="Winged helix' DNA-binding domain"/>
    <property type="match status" value="1"/>
</dbReference>
<evidence type="ECO:0000313" key="6">
    <source>
        <dbReference type="EMBL" id="MEO1757858.1"/>
    </source>
</evidence>